<sequence length="271" mass="29921">MIPTAPVGQAKSKHQHHHGHDVGERLYIHRHTPIHALSPALKIASLLFFLFVVVATPITYWLSYIIFFALIISVILVAKLPLLTVFKRSLIEIPFILFAVLMPFFGTGESFLFLNFTIYEEGLLAAAAIVAKGTIGVLGAITLSATSTAKDILQGLERLKLPSLMVNIATFSLRYINVVSDEMDRMKVARQSRGFEARGVRDWKILGSAAAALFIRSYERGERVHLAMLSRGFSGNLPKLATEAISQRDLLMALSLPITALVLSLLDRLVI</sequence>
<dbReference type="NCBIfam" id="TIGR02454">
    <property type="entry name" value="ECF_T_CbiQ"/>
    <property type="match status" value="1"/>
</dbReference>
<feature type="transmembrane region" description="Helical" evidence="6">
    <location>
        <begin position="61"/>
        <end position="83"/>
    </location>
</feature>
<feature type="transmembrane region" description="Helical" evidence="6">
    <location>
        <begin position="34"/>
        <end position="55"/>
    </location>
</feature>
<feature type="transmembrane region" description="Helical" evidence="6">
    <location>
        <begin position="95"/>
        <end position="118"/>
    </location>
</feature>
<evidence type="ECO:0000256" key="4">
    <source>
        <dbReference type="ARBA" id="ARBA00022989"/>
    </source>
</evidence>
<keyword evidence="2" id="KW-1003">Cell membrane</keyword>
<reference evidence="7" key="1">
    <citation type="submission" date="2020-05" db="EMBL/GenBank/DDBJ databases">
        <authorList>
            <person name="Chiriac C."/>
            <person name="Salcher M."/>
            <person name="Ghai R."/>
            <person name="Kavagutti S V."/>
        </authorList>
    </citation>
    <scope>NUCLEOTIDE SEQUENCE</scope>
</reference>
<dbReference type="CDD" id="cd16914">
    <property type="entry name" value="EcfT"/>
    <property type="match status" value="1"/>
</dbReference>
<dbReference type="Pfam" id="PF02361">
    <property type="entry name" value="CbiQ"/>
    <property type="match status" value="1"/>
</dbReference>
<keyword evidence="3 6" id="KW-0812">Transmembrane</keyword>
<evidence type="ECO:0000256" key="1">
    <source>
        <dbReference type="ARBA" id="ARBA00004651"/>
    </source>
</evidence>
<gene>
    <name evidence="7" type="ORF">UFOPK2362_00390</name>
</gene>
<proteinExistence type="predicted"/>
<comment type="subcellular location">
    <subcellularLocation>
        <location evidence="1">Cell membrane</location>
        <topology evidence="1">Multi-pass membrane protein</topology>
    </subcellularLocation>
</comment>
<keyword evidence="5 6" id="KW-0472">Membrane</keyword>
<dbReference type="GO" id="GO:0043190">
    <property type="term" value="C:ATP-binding cassette (ABC) transporter complex"/>
    <property type="evidence" value="ECO:0007669"/>
    <property type="project" value="InterPro"/>
</dbReference>
<feature type="transmembrane region" description="Helical" evidence="6">
    <location>
        <begin position="124"/>
        <end position="147"/>
    </location>
</feature>
<dbReference type="AlphaFoldDB" id="A0A6J6N415"/>
<evidence type="ECO:0000256" key="3">
    <source>
        <dbReference type="ARBA" id="ARBA00022692"/>
    </source>
</evidence>
<dbReference type="InterPro" id="IPR051611">
    <property type="entry name" value="ECF_transporter_component"/>
</dbReference>
<evidence type="ECO:0000256" key="5">
    <source>
        <dbReference type="ARBA" id="ARBA00023136"/>
    </source>
</evidence>
<dbReference type="InterPro" id="IPR012809">
    <property type="entry name" value="ECF_CbiQ"/>
</dbReference>
<evidence type="ECO:0000256" key="6">
    <source>
        <dbReference type="SAM" id="Phobius"/>
    </source>
</evidence>
<dbReference type="InterPro" id="IPR003339">
    <property type="entry name" value="ABC/ECF_trnsptr_transmembrane"/>
</dbReference>
<organism evidence="7">
    <name type="scientific">freshwater metagenome</name>
    <dbReference type="NCBI Taxonomy" id="449393"/>
    <lineage>
        <taxon>unclassified sequences</taxon>
        <taxon>metagenomes</taxon>
        <taxon>ecological metagenomes</taxon>
    </lineage>
</organism>
<dbReference type="PANTHER" id="PTHR34857">
    <property type="entry name" value="SLL0384 PROTEIN"/>
    <property type="match status" value="1"/>
</dbReference>
<evidence type="ECO:0000313" key="7">
    <source>
        <dbReference type="EMBL" id="CAB4680866.1"/>
    </source>
</evidence>
<dbReference type="PANTHER" id="PTHR34857:SF2">
    <property type="entry name" value="SLL0384 PROTEIN"/>
    <property type="match status" value="1"/>
</dbReference>
<accession>A0A6J6N415</accession>
<dbReference type="GO" id="GO:0006824">
    <property type="term" value="P:cobalt ion transport"/>
    <property type="evidence" value="ECO:0007669"/>
    <property type="project" value="InterPro"/>
</dbReference>
<keyword evidence="4 6" id="KW-1133">Transmembrane helix</keyword>
<name>A0A6J6N415_9ZZZZ</name>
<dbReference type="EMBL" id="CAEZXI010000026">
    <property type="protein sequence ID" value="CAB4680866.1"/>
    <property type="molecule type" value="Genomic_DNA"/>
</dbReference>
<protein>
    <submittedName>
        <fullName evidence="7">Unannotated protein</fullName>
    </submittedName>
</protein>
<evidence type="ECO:0000256" key="2">
    <source>
        <dbReference type="ARBA" id="ARBA00022475"/>
    </source>
</evidence>